<dbReference type="Proteomes" id="UP001148018">
    <property type="component" value="Unassembled WGS sequence"/>
</dbReference>
<dbReference type="GO" id="GO:0042162">
    <property type="term" value="F:telomeric DNA binding"/>
    <property type="evidence" value="ECO:0007669"/>
    <property type="project" value="TreeGrafter"/>
</dbReference>
<dbReference type="InterPro" id="IPR039098">
    <property type="entry name" value="TINF2"/>
</dbReference>
<dbReference type="InterPro" id="IPR029400">
    <property type="entry name" value="TINF2_N"/>
</dbReference>
<evidence type="ECO:0000259" key="2">
    <source>
        <dbReference type="Pfam" id="PF14973"/>
    </source>
</evidence>
<sequence length="484" mass="52838">MAPTKAAEKALAPEPAVSLPFPCLQLLAPPVRLVSAAVWTTLKRRDALQYGAAEEYVTALCESVPGLLTPRHQGKLTLGLRGRFILELLLRSQDGPDREAVGRHMERFRAPTPPSSSAHKPKKDVKIERTVSGFRKLEEFPEEYGAKFDQELEKLLWEFLLRLDQLLPAPNLAQTVSWLSAAPPVLEECARAATQPQLLRTILQYQACLGHLESAASLPPKMGDSILTSLSLSPSGKQSSEKPLSEKPLSDQPPSDQPPSVQPPSEQPPSVQPPSEQPPSVQPPSEQPPSEQPPSVQPPSEQPPSVQPPSEQPPSVQPPPADRRSSLRGELRTGLRKQAAGKRRFIAPVIGLISNQDVPAMKRAKPTVLLRRLDGASLAAANIRTEGVGGSPSGPPPSYNKDFCDGFCIVPVVVRLDYYVVFGIGEAHPTPGDGDDIIADSEDESTKHFKALLFVKHYYKTKHDTYVPTLREFWKPLSSLLSPQ</sequence>
<feature type="domain" description="TERF1-interacting nuclear factor 2 N-terminal" evidence="2">
    <location>
        <begin position="39"/>
        <end position="174"/>
    </location>
</feature>
<reference evidence="3" key="1">
    <citation type="submission" date="2022-07" db="EMBL/GenBank/DDBJ databases">
        <title>Chromosome-level genome of Muraenolepis orangiensis.</title>
        <authorList>
            <person name="Kim J."/>
        </authorList>
    </citation>
    <scope>NUCLEOTIDE SEQUENCE</scope>
    <source>
        <strain evidence="3">KU_S4_2022</strain>
        <tissue evidence="3">Muscle</tissue>
    </source>
</reference>
<dbReference type="GO" id="GO:0070187">
    <property type="term" value="C:shelterin complex"/>
    <property type="evidence" value="ECO:0007669"/>
    <property type="project" value="InterPro"/>
</dbReference>
<dbReference type="GO" id="GO:0016233">
    <property type="term" value="P:telomere capping"/>
    <property type="evidence" value="ECO:0007669"/>
    <property type="project" value="InterPro"/>
</dbReference>
<protein>
    <recommendedName>
        <fullName evidence="2">TERF1-interacting nuclear factor 2 N-terminal domain-containing protein</fullName>
    </recommendedName>
</protein>
<dbReference type="EMBL" id="JANIIK010000119">
    <property type="protein sequence ID" value="KAJ3584624.1"/>
    <property type="molecule type" value="Genomic_DNA"/>
</dbReference>
<name>A0A9Q0D9Y2_9TELE</name>
<accession>A0A9Q0D9Y2</accession>
<organism evidence="3 4">
    <name type="scientific">Muraenolepis orangiensis</name>
    <name type="common">Patagonian moray cod</name>
    <dbReference type="NCBI Taxonomy" id="630683"/>
    <lineage>
        <taxon>Eukaryota</taxon>
        <taxon>Metazoa</taxon>
        <taxon>Chordata</taxon>
        <taxon>Craniata</taxon>
        <taxon>Vertebrata</taxon>
        <taxon>Euteleostomi</taxon>
        <taxon>Actinopterygii</taxon>
        <taxon>Neopterygii</taxon>
        <taxon>Teleostei</taxon>
        <taxon>Neoteleostei</taxon>
        <taxon>Acanthomorphata</taxon>
        <taxon>Zeiogadaria</taxon>
        <taxon>Gadariae</taxon>
        <taxon>Gadiformes</taxon>
        <taxon>Muraenolepidoidei</taxon>
        <taxon>Muraenolepididae</taxon>
        <taxon>Muraenolepis</taxon>
    </lineage>
</organism>
<evidence type="ECO:0000313" key="3">
    <source>
        <dbReference type="EMBL" id="KAJ3584624.1"/>
    </source>
</evidence>
<evidence type="ECO:0000256" key="1">
    <source>
        <dbReference type="SAM" id="MobiDB-lite"/>
    </source>
</evidence>
<gene>
    <name evidence="3" type="ORF">NHX12_015119</name>
</gene>
<proteinExistence type="predicted"/>
<feature type="compositionally biased region" description="Pro residues" evidence="1">
    <location>
        <begin position="255"/>
        <end position="320"/>
    </location>
</feature>
<dbReference type="PANTHER" id="PTHR15512">
    <property type="entry name" value="TERF1-INTERACTING NUCLEAR FACTOR 2"/>
    <property type="match status" value="1"/>
</dbReference>
<dbReference type="PANTHER" id="PTHR15512:SF0">
    <property type="entry name" value="TERF1-INTERACTING NUCLEAR FACTOR 2"/>
    <property type="match status" value="1"/>
</dbReference>
<dbReference type="Pfam" id="PF14973">
    <property type="entry name" value="TINF2_N"/>
    <property type="match status" value="1"/>
</dbReference>
<dbReference type="CDD" id="cd11657">
    <property type="entry name" value="TIN2_N"/>
    <property type="match status" value="1"/>
</dbReference>
<feature type="region of interest" description="Disordered" evidence="1">
    <location>
        <begin position="227"/>
        <end position="328"/>
    </location>
</feature>
<evidence type="ECO:0000313" key="4">
    <source>
        <dbReference type="Proteomes" id="UP001148018"/>
    </source>
</evidence>
<comment type="caution">
    <text evidence="3">The sequence shown here is derived from an EMBL/GenBank/DDBJ whole genome shotgun (WGS) entry which is preliminary data.</text>
</comment>
<keyword evidence="4" id="KW-1185">Reference proteome</keyword>
<dbReference type="OrthoDB" id="8652439at2759"/>
<feature type="compositionally biased region" description="Low complexity" evidence="1">
    <location>
        <begin position="229"/>
        <end position="238"/>
    </location>
</feature>
<dbReference type="AlphaFoldDB" id="A0A9Q0D9Y2"/>
<feature type="compositionally biased region" description="Basic and acidic residues" evidence="1">
    <location>
        <begin position="239"/>
        <end position="249"/>
    </location>
</feature>
<dbReference type="GO" id="GO:1904356">
    <property type="term" value="P:regulation of telomere maintenance via telomere lengthening"/>
    <property type="evidence" value="ECO:0007669"/>
    <property type="project" value="TreeGrafter"/>
</dbReference>